<dbReference type="AlphaFoldDB" id="A0A4R2M8Z6"/>
<protein>
    <submittedName>
        <fullName evidence="2">Uncharacterized protein</fullName>
    </submittedName>
</protein>
<dbReference type="PANTHER" id="PTHR35399:SF2">
    <property type="entry name" value="DUF839 DOMAIN-CONTAINING PROTEIN"/>
    <property type="match status" value="1"/>
</dbReference>
<dbReference type="Pfam" id="PF05787">
    <property type="entry name" value="PhoX"/>
    <property type="match status" value="1"/>
</dbReference>
<accession>A0A4R2M8Z6</accession>
<dbReference type="Proteomes" id="UP000295106">
    <property type="component" value="Unassembled WGS sequence"/>
</dbReference>
<dbReference type="GeneID" id="99683116"/>
<evidence type="ECO:0000256" key="1">
    <source>
        <dbReference type="SAM" id="MobiDB-lite"/>
    </source>
</evidence>
<dbReference type="OrthoDB" id="9801383at2"/>
<dbReference type="PROSITE" id="PS51318">
    <property type="entry name" value="TAT"/>
    <property type="match status" value="1"/>
</dbReference>
<organism evidence="2 3">
    <name type="scientific">Rubrivivax gelatinosus</name>
    <name type="common">Rhodocyclus gelatinosus</name>
    <name type="synonym">Rhodopseudomonas gelatinosa</name>
    <dbReference type="NCBI Taxonomy" id="28068"/>
    <lineage>
        <taxon>Bacteria</taxon>
        <taxon>Pseudomonadati</taxon>
        <taxon>Pseudomonadota</taxon>
        <taxon>Betaproteobacteria</taxon>
        <taxon>Burkholderiales</taxon>
        <taxon>Sphaerotilaceae</taxon>
        <taxon>Rubrivivax</taxon>
    </lineage>
</organism>
<dbReference type="InterPro" id="IPR008557">
    <property type="entry name" value="PhoX"/>
</dbReference>
<dbReference type="RefSeq" id="WP_132648540.1">
    <property type="nucleotide sequence ID" value="NZ_CP181386.1"/>
</dbReference>
<proteinExistence type="predicted"/>
<comment type="caution">
    <text evidence="2">The sequence shown here is derived from an EMBL/GenBank/DDBJ whole genome shotgun (WGS) entry which is preliminary data.</text>
</comment>
<reference evidence="2 3" key="1">
    <citation type="submission" date="2019-03" db="EMBL/GenBank/DDBJ databases">
        <title>Genomic Encyclopedia of Type Strains, Phase IV (KMG-IV): sequencing the most valuable type-strain genomes for metagenomic binning, comparative biology and taxonomic classification.</title>
        <authorList>
            <person name="Goeker M."/>
        </authorList>
    </citation>
    <scope>NUCLEOTIDE SEQUENCE [LARGE SCALE GENOMIC DNA]</scope>
    <source>
        <strain evidence="2 3">DSM 1709</strain>
    </source>
</reference>
<name>A0A4R2M8Z6_RUBGE</name>
<feature type="region of interest" description="Disordered" evidence="1">
    <location>
        <begin position="507"/>
        <end position="538"/>
    </location>
</feature>
<feature type="compositionally biased region" description="Low complexity" evidence="1">
    <location>
        <begin position="512"/>
        <end position="536"/>
    </location>
</feature>
<evidence type="ECO:0000313" key="3">
    <source>
        <dbReference type="Proteomes" id="UP000295106"/>
    </source>
</evidence>
<gene>
    <name evidence="2" type="ORF">EV684_111121</name>
</gene>
<dbReference type="EMBL" id="SLXD01000011">
    <property type="protein sequence ID" value="TCP00917.1"/>
    <property type="molecule type" value="Genomic_DNA"/>
</dbReference>
<dbReference type="SUPFAM" id="SSF63829">
    <property type="entry name" value="Calcium-dependent phosphotriesterase"/>
    <property type="match status" value="2"/>
</dbReference>
<sequence>MKGKQHPRNDVSLNPSTARDIHAVVDAVDPARRRFVGRGLGAAALASAGGLTLGGLVDSVEARPLERATASSGLPGIGFTSVPPSLAPVADRVTVPAGYTARAFVAWGDPIMPGGPAFAGDARESAAEQALQFGMHNDGMHFFPFPRRDGSENPEHGLLCVNNEYTHEEVLHADGLVGAGYTLAKTRKSQAAHGVSVVEAARLRGQWRVVKRSPFGRRITSNTFMRISGPAAGHALLKTREFTITDAATTPTGGTTDGTVAYGTINNCAHGWTPWGTFLTCEENWNGNFGANGTLDTSAATETAKLNRRYGLSASGNGYRWHTTDPRFDLSGNPNEPHLFGWVVEIDPFRPDSTPVKRTALGRFKHESVQHVVDADGRIAFYMGDDERNEYIYKYVAKRRYNPALRAANRQLLDEGTLYVARFDSDLTGVWLALAPDTVGVDGVKLRDNPNFAGTDDAEVQAKILIKTRMAADAVGATMMDRPEWTGARPRIAGFDEIEVYCTLTNNNRRGTSTASSNAADGSTAAASARPPVDAANPREDNVYGHIIRWREAGRSVAATRFAWDLFVQAGDSATTKTAKPSNDYRGDIADDPNGSADYGAPDGLWFDAFGRLWVQTDQAGNAEGDWVHIGANCMVCADPATGATRRFLTAPPHAEVTGVTMTPDGRTMFVGVQHPGEDSTAANPTQYSNWPQAQWTVEADGVTPLPGGRPRSTVVVVTKDDGGIIGT</sequence>
<dbReference type="InterPro" id="IPR006311">
    <property type="entry name" value="TAT_signal"/>
</dbReference>
<dbReference type="PANTHER" id="PTHR35399">
    <property type="entry name" value="SLR8030 PROTEIN"/>
    <property type="match status" value="1"/>
</dbReference>
<evidence type="ECO:0000313" key="2">
    <source>
        <dbReference type="EMBL" id="TCP00917.1"/>
    </source>
</evidence>